<sequence>MSHAHPGPIPRWRRLALVLGACLLLASCSSLELAYNQAARLTAWWLDRQFDLDSHQRAQLDQALAELHSWHRREELPHWQALLHAAERGLEDGRVDTAELLALEQRLDESLQRTLRRTAPLAAPWLATLRPEQWQHYSERRREHLQEWRQDEADADQRADALKDSLERWLGRLERPLRTAAERQAQSWGPAPVALWQERAQRQAWTEQGLRAWAAGDLEGGTRLLLMGGARLPEARGPATQALRERTYADLPALLQQASPAQWQKARERWRGWLLDLEQLRTGG</sequence>
<evidence type="ECO:0008006" key="3">
    <source>
        <dbReference type="Google" id="ProtNLM"/>
    </source>
</evidence>
<dbReference type="AlphaFoldDB" id="A0A931J385"/>
<dbReference type="RefSeq" id="WP_198110351.1">
    <property type="nucleotide sequence ID" value="NZ_JAEDAK010000004.1"/>
</dbReference>
<name>A0A931J385_9BURK</name>
<keyword evidence="2" id="KW-1185">Reference proteome</keyword>
<evidence type="ECO:0000313" key="1">
    <source>
        <dbReference type="EMBL" id="MBH9576734.1"/>
    </source>
</evidence>
<dbReference type="Pfam" id="PF19795">
    <property type="entry name" value="DUF6279"/>
    <property type="match status" value="1"/>
</dbReference>
<reference evidence="1" key="1">
    <citation type="submission" date="2020-12" db="EMBL/GenBank/DDBJ databases">
        <title>The genome sequence of Inhella sp. 1Y17.</title>
        <authorList>
            <person name="Liu Y."/>
        </authorList>
    </citation>
    <scope>NUCLEOTIDE SEQUENCE</scope>
    <source>
        <strain evidence="1">1Y17</strain>
    </source>
</reference>
<dbReference type="EMBL" id="JAEDAK010000004">
    <property type="protein sequence ID" value="MBH9576734.1"/>
    <property type="molecule type" value="Genomic_DNA"/>
</dbReference>
<gene>
    <name evidence="1" type="ORF">I7X39_07445</name>
</gene>
<proteinExistence type="predicted"/>
<comment type="caution">
    <text evidence="1">The sequence shown here is derived from an EMBL/GenBank/DDBJ whole genome shotgun (WGS) entry which is preliminary data.</text>
</comment>
<evidence type="ECO:0000313" key="2">
    <source>
        <dbReference type="Proteomes" id="UP000613266"/>
    </source>
</evidence>
<organism evidence="1 2">
    <name type="scientific">Inhella proteolytica</name>
    <dbReference type="NCBI Taxonomy" id="2795029"/>
    <lineage>
        <taxon>Bacteria</taxon>
        <taxon>Pseudomonadati</taxon>
        <taxon>Pseudomonadota</taxon>
        <taxon>Betaproteobacteria</taxon>
        <taxon>Burkholderiales</taxon>
        <taxon>Sphaerotilaceae</taxon>
        <taxon>Inhella</taxon>
    </lineage>
</organism>
<dbReference type="Proteomes" id="UP000613266">
    <property type="component" value="Unassembled WGS sequence"/>
</dbReference>
<accession>A0A931J385</accession>
<protein>
    <recommendedName>
        <fullName evidence="3">Lipoprotein</fullName>
    </recommendedName>
</protein>